<feature type="chain" id="PRO_5035931507" description="Secreted protein" evidence="1">
    <location>
        <begin position="23"/>
        <end position="90"/>
    </location>
</feature>
<sequence>MGGGSLWFTIIILPRVWGNAHCQVVILSNGWVIPVQTDPKYIQVNHTSVHRPIQYIQSGPSRIISTAWICHFLFGNAQTRFMLPGEHTHG</sequence>
<gene>
    <name evidence="2" type="ORF">GDO86_017998</name>
</gene>
<protein>
    <recommendedName>
        <fullName evidence="4">Secreted protein</fullName>
    </recommendedName>
</protein>
<reference evidence="2" key="1">
    <citation type="thesis" date="2020" institute="ProQuest LLC" country="789 East Eisenhower Parkway, Ann Arbor, MI, USA">
        <title>Comparative Genomics and Chromosome Evolution.</title>
        <authorList>
            <person name="Mudd A.B."/>
        </authorList>
    </citation>
    <scope>NUCLEOTIDE SEQUENCE</scope>
    <source>
        <strain evidence="2">Female2</strain>
        <tissue evidence="2">Blood</tissue>
    </source>
</reference>
<name>A0A8T2IBE3_9PIPI</name>
<keyword evidence="1" id="KW-0732">Signal</keyword>
<proteinExistence type="predicted"/>
<organism evidence="2 3">
    <name type="scientific">Hymenochirus boettgeri</name>
    <name type="common">Congo dwarf clawed frog</name>
    <dbReference type="NCBI Taxonomy" id="247094"/>
    <lineage>
        <taxon>Eukaryota</taxon>
        <taxon>Metazoa</taxon>
        <taxon>Chordata</taxon>
        <taxon>Craniata</taxon>
        <taxon>Vertebrata</taxon>
        <taxon>Euteleostomi</taxon>
        <taxon>Amphibia</taxon>
        <taxon>Batrachia</taxon>
        <taxon>Anura</taxon>
        <taxon>Pipoidea</taxon>
        <taxon>Pipidae</taxon>
        <taxon>Pipinae</taxon>
        <taxon>Hymenochirus</taxon>
    </lineage>
</organism>
<dbReference type="EMBL" id="JAACNH010011147">
    <property type="protein sequence ID" value="KAG8429233.1"/>
    <property type="molecule type" value="Genomic_DNA"/>
</dbReference>
<evidence type="ECO:0000256" key="1">
    <source>
        <dbReference type="SAM" id="SignalP"/>
    </source>
</evidence>
<dbReference type="Proteomes" id="UP000812440">
    <property type="component" value="Unassembled WGS sequence"/>
</dbReference>
<comment type="caution">
    <text evidence="2">The sequence shown here is derived from an EMBL/GenBank/DDBJ whole genome shotgun (WGS) entry which is preliminary data.</text>
</comment>
<dbReference type="AlphaFoldDB" id="A0A8T2IBE3"/>
<evidence type="ECO:0000313" key="3">
    <source>
        <dbReference type="Proteomes" id="UP000812440"/>
    </source>
</evidence>
<feature type="signal peptide" evidence="1">
    <location>
        <begin position="1"/>
        <end position="22"/>
    </location>
</feature>
<evidence type="ECO:0000313" key="2">
    <source>
        <dbReference type="EMBL" id="KAG8429233.1"/>
    </source>
</evidence>
<evidence type="ECO:0008006" key="4">
    <source>
        <dbReference type="Google" id="ProtNLM"/>
    </source>
</evidence>
<keyword evidence="3" id="KW-1185">Reference proteome</keyword>
<accession>A0A8T2IBE3</accession>